<dbReference type="Proteomes" id="UP000539372">
    <property type="component" value="Unassembled WGS sequence"/>
</dbReference>
<dbReference type="PANTHER" id="PTHR39166">
    <property type="entry name" value="BLL1166 PROTEIN"/>
    <property type="match status" value="1"/>
</dbReference>
<dbReference type="AlphaFoldDB" id="A0A7Y0E3G9"/>
<reference evidence="1 2" key="1">
    <citation type="submission" date="2020-04" db="EMBL/GenBank/DDBJ databases">
        <title>Rhodospirillaceae bacterium KN72 isolated from deep sea.</title>
        <authorList>
            <person name="Zhang D.-C."/>
        </authorList>
    </citation>
    <scope>NUCLEOTIDE SEQUENCE [LARGE SCALE GENOMIC DNA]</scope>
    <source>
        <strain evidence="1 2">KN72</strain>
    </source>
</reference>
<organism evidence="1 2">
    <name type="scientific">Pacificispira spongiicola</name>
    <dbReference type="NCBI Taxonomy" id="2729598"/>
    <lineage>
        <taxon>Bacteria</taxon>
        <taxon>Pseudomonadati</taxon>
        <taxon>Pseudomonadota</taxon>
        <taxon>Alphaproteobacteria</taxon>
        <taxon>Rhodospirillales</taxon>
        <taxon>Rhodospirillaceae</taxon>
        <taxon>Pacificispira</taxon>
    </lineage>
</organism>
<dbReference type="RefSeq" id="WP_169626161.1">
    <property type="nucleotide sequence ID" value="NZ_JABBNT010000004.1"/>
</dbReference>
<keyword evidence="2" id="KW-1185">Reference proteome</keyword>
<dbReference type="GO" id="GO:0016740">
    <property type="term" value="F:transferase activity"/>
    <property type="evidence" value="ECO:0007669"/>
    <property type="project" value="UniProtKB-KW"/>
</dbReference>
<name>A0A7Y0E3G9_9PROT</name>
<evidence type="ECO:0000313" key="2">
    <source>
        <dbReference type="Proteomes" id="UP000539372"/>
    </source>
</evidence>
<keyword evidence="1" id="KW-0808">Transferase</keyword>
<dbReference type="InterPro" id="IPR009267">
    <property type="entry name" value="NTP_transf_6"/>
</dbReference>
<evidence type="ECO:0000313" key="1">
    <source>
        <dbReference type="EMBL" id="NMM45781.1"/>
    </source>
</evidence>
<gene>
    <name evidence="1" type="ORF">HH303_14890</name>
</gene>
<protein>
    <submittedName>
        <fullName evidence="1">Nucleotidyltransferase family protein</fullName>
    </submittedName>
</protein>
<sequence length="186" mass="21157">MTAARFLNFIHRNPVNAAILERLGDLPFDTWLTSGALAQTIWNIAAGWDAAAHIGDYDLMYLDRDTSWEVEDAVIRQTAQLFADLPVTVQIRNQARVPIWYEAKYGLRYPPVRKAQHAVLRFPTKTSAIAVTRDADGSDRLYAPFGVGYALDGKIRPNRRLDIPGVYREKAAKWRAIWPFLDVADW</sequence>
<accession>A0A7Y0E3G9</accession>
<proteinExistence type="predicted"/>
<comment type="caution">
    <text evidence="1">The sequence shown here is derived from an EMBL/GenBank/DDBJ whole genome shotgun (WGS) entry which is preliminary data.</text>
</comment>
<dbReference type="PANTHER" id="PTHR39166:SF1">
    <property type="entry name" value="BLL1166 PROTEIN"/>
    <property type="match status" value="1"/>
</dbReference>
<dbReference type="Pfam" id="PF06042">
    <property type="entry name" value="NTP_transf_6"/>
    <property type="match status" value="1"/>
</dbReference>
<dbReference type="EMBL" id="JABBNT010000004">
    <property type="protein sequence ID" value="NMM45781.1"/>
    <property type="molecule type" value="Genomic_DNA"/>
</dbReference>